<dbReference type="AlphaFoldDB" id="A0A377C627"/>
<name>A0A377C627_ECOLX</name>
<organism evidence="1 2">
    <name type="scientific">Escherichia coli</name>
    <dbReference type="NCBI Taxonomy" id="562"/>
    <lineage>
        <taxon>Bacteria</taxon>
        <taxon>Pseudomonadati</taxon>
        <taxon>Pseudomonadota</taxon>
        <taxon>Gammaproteobacteria</taxon>
        <taxon>Enterobacterales</taxon>
        <taxon>Enterobacteriaceae</taxon>
        <taxon>Escherichia</taxon>
    </lineage>
</organism>
<gene>
    <name evidence="1" type="ORF">NCTC10429_01864</name>
</gene>
<sequence length="65" mass="6972">MTRGVTDVFQVVVFTTRTHAALGSGSAGIITLVEPKEHILELVHPGVGKQQSWVVMGTRELLATT</sequence>
<dbReference type="Proteomes" id="UP000254088">
    <property type="component" value="Unassembled WGS sequence"/>
</dbReference>
<evidence type="ECO:0000313" key="2">
    <source>
        <dbReference type="Proteomes" id="UP000254088"/>
    </source>
</evidence>
<dbReference type="EMBL" id="UGEX01000001">
    <property type="protein sequence ID" value="STL83974.1"/>
    <property type="molecule type" value="Genomic_DNA"/>
</dbReference>
<dbReference type="AntiFam" id="ANF00074">
    <property type="entry name" value="Shadow ORF (opposite alaS)"/>
</dbReference>
<evidence type="ECO:0000313" key="1">
    <source>
        <dbReference type="EMBL" id="STL83974.1"/>
    </source>
</evidence>
<proteinExistence type="predicted"/>
<reference evidence="1 2" key="1">
    <citation type="submission" date="2018-06" db="EMBL/GenBank/DDBJ databases">
        <authorList>
            <consortium name="Pathogen Informatics"/>
            <person name="Doyle S."/>
        </authorList>
    </citation>
    <scope>NUCLEOTIDE SEQUENCE [LARGE SCALE GENOMIC DNA]</scope>
    <source>
        <strain evidence="1 2">NCTC10429</strain>
    </source>
</reference>
<accession>A0A377C627</accession>
<protein>
    <submittedName>
        <fullName evidence="1">Uncharacterized protein</fullName>
    </submittedName>
</protein>